<evidence type="ECO:0000313" key="2">
    <source>
        <dbReference type="Proteomes" id="UP001642540"/>
    </source>
</evidence>
<evidence type="ECO:0000313" key="1">
    <source>
        <dbReference type="EMBL" id="CAL8077225.1"/>
    </source>
</evidence>
<dbReference type="EMBL" id="CAXLJM020000012">
    <property type="protein sequence ID" value="CAL8077225.1"/>
    <property type="molecule type" value="Genomic_DNA"/>
</dbReference>
<dbReference type="Proteomes" id="UP001642540">
    <property type="component" value="Unassembled WGS sequence"/>
</dbReference>
<comment type="caution">
    <text evidence="1">The sequence shown here is derived from an EMBL/GenBank/DDBJ whole genome shotgun (WGS) entry which is preliminary data.</text>
</comment>
<keyword evidence="2" id="KW-1185">Reference proteome</keyword>
<organism evidence="1 2">
    <name type="scientific">Orchesella dallaii</name>
    <dbReference type="NCBI Taxonomy" id="48710"/>
    <lineage>
        <taxon>Eukaryota</taxon>
        <taxon>Metazoa</taxon>
        <taxon>Ecdysozoa</taxon>
        <taxon>Arthropoda</taxon>
        <taxon>Hexapoda</taxon>
        <taxon>Collembola</taxon>
        <taxon>Entomobryomorpha</taxon>
        <taxon>Entomobryoidea</taxon>
        <taxon>Orchesellidae</taxon>
        <taxon>Orchesellinae</taxon>
        <taxon>Orchesella</taxon>
    </lineage>
</organism>
<accession>A0ABP1PTU3</accession>
<reference evidence="1 2" key="1">
    <citation type="submission" date="2024-08" db="EMBL/GenBank/DDBJ databases">
        <authorList>
            <person name="Cucini C."/>
            <person name="Frati F."/>
        </authorList>
    </citation>
    <scope>NUCLEOTIDE SEQUENCE [LARGE SCALE GENOMIC DNA]</scope>
</reference>
<sequence>MWLLCLFGLSAVTADYYYSDDLCNTSTILFKNNKNSCICFPIGSYELNVCDGECPFYFNTEYNSACVIIPNRTVAITRKETMVKATISLRVCNVQSGYERRPKRSTPDMVDEAAYDEDQAGFGVEIGSEVIRDQMGCYMERKIAQLTGLNAENGGTEGPASRSKYPVIKLLEYTKHIMAKTCSSVSADFIDLALNVFVNLQLEVYHIHEPYLGYSAYRRIEMAMKRCLAKAEPHVFLNNNTKGSGNNEFCNENMVDFRLFKYIIMVIL</sequence>
<name>A0ABP1PTU3_9HEXA</name>
<protein>
    <submittedName>
        <fullName evidence="1">Uncharacterized protein</fullName>
    </submittedName>
</protein>
<proteinExistence type="predicted"/>
<gene>
    <name evidence="1" type="ORF">ODALV1_LOCUS3740</name>
</gene>